<evidence type="ECO:0000256" key="1">
    <source>
        <dbReference type="SAM" id="Phobius"/>
    </source>
</evidence>
<keyword evidence="1" id="KW-0812">Transmembrane</keyword>
<sequence length="120" mass="13003">MIAVSGALGLLLAYRLIDVWSAAQLLLLTVLCGLVLLLAVQIRRTSVQMRQLRRGFDRQLREVAEIAGENRAELFGRADDLADRLDAVAESVSELRTDPGGRVSDVQVMESASVPARAAS</sequence>
<feature type="transmembrane region" description="Helical" evidence="1">
    <location>
        <begin position="25"/>
        <end position="42"/>
    </location>
</feature>
<evidence type="ECO:0000313" key="3">
    <source>
        <dbReference type="Proteomes" id="UP000598217"/>
    </source>
</evidence>
<reference evidence="2 3" key="1">
    <citation type="submission" date="2020-10" db="EMBL/GenBank/DDBJ databases">
        <title>Sequencing the genomes of 1000 actinobacteria strains.</title>
        <authorList>
            <person name="Klenk H.-P."/>
        </authorList>
    </citation>
    <scope>NUCLEOTIDE SEQUENCE [LARGE SCALE GENOMIC DNA]</scope>
    <source>
        <strain evidence="2 3">DSM 45157</strain>
    </source>
</reference>
<dbReference type="Proteomes" id="UP000598217">
    <property type="component" value="Unassembled WGS sequence"/>
</dbReference>
<accession>A0ABR9HLS2</accession>
<keyword evidence="3" id="KW-1185">Reference proteome</keyword>
<dbReference type="EMBL" id="JADBDY010000001">
    <property type="protein sequence ID" value="MBE1459913.1"/>
    <property type="molecule type" value="Genomic_DNA"/>
</dbReference>
<gene>
    <name evidence="2" type="ORF">H4W79_004127</name>
</gene>
<dbReference type="RefSeq" id="WP_229826351.1">
    <property type="nucleotide sequence ID" value="NZ_BMXJ01000007.1"/>
</dbReference>
<keyword evidence="1" id="KW-0472">Membrane</keyword>
<comment type="caution">
    <text evidence="2">The sequence shown here is derived from an EMBL/GenBank/DDBJ whole genome shotgun (WGS) entry which is preliminary data.</text>
</comment>
<evidence type="ECO:0000313" key="2">
    <source>
        <dbReference type="EMBL" id="MBE1459913.1"/>
    </source>
</evidence>
<name>A0ABR9HLS2_9ACTN</name>
<proteinExistence type="predicted"/>
<organism evidence="2 3">
    <name type="scientific">Nocardiopsis terrae</name>
    <dbReference type="NCBI Taxonomy" id="372655"/>
    <lineage>
        <taxon>Bacteria</taxon>
        <taxon>Bacillati</taxon>
        <taxon>Actinomycetota</taxon>
        <taxon>Actinomycetes</taxon>
        <taxon>Streptosporangiales</taxon>
        <taxon>Nocardiopsidaceae</taxon>
        <taxon>Nocardiopsis</taxon>
    </lineage>
</organism>
<protein>
    <submittedName>
        <fullName evidence="2">Uncharacterized protein</fullName>
    </submittedName>
</protein>
<keyword evidence="1" id="KW-1133">Transmembrane helix</keyword>